<keyword evidence="6" id="KW-0720">Serine protease</keyword>
<proteinExistence type="inferred from homology"/>
<accession>A0A2H0DYD4</accession>
<dbReference type="SUPFAM" id="SSF53474">
    <property type="entry name" value="alpha/beta-Hydrolases"/>
    <property type="match status" value="1"/>
</dbReference>
<comment type="similarity">
    <text evidence="2">Belongs to the peptidase S9A family.</text>
</comment>
<comment type="catalytic activity">
    <reaction evidence="1">
        <text>Hydrolysis of Pro-|-Xaa &gt;&gt; Ala-|-Xaa in oligopeptides.</text>
        <dbReference type="EC" id="3.4.21.26"/>
    </reaction>
</comment>
<sequence length="677" mass="77903">MNIFQPKKQDIIDDINGIKVADPYRWLEDSNDSEVKEWINLQNEQTDKILKKDSFESFSKELTNNFKVVNFSNPIPVKGRYFFTERQPDEDQSVLYVKNRLDGVPVKLFDPNNKREGNTVSIDFWSPSYSGKYIAYGISEGGDEMATLYIKDIETNEELSERIIHCRHSSVRWLPDDSAFFYTRNPRPGTVPKNEEHLHTKVYLHKLGDNPNNDELIFGADRPKDDMIGIGLSPDGKLLSIEVSQTWAENEVYIYNRETKVTKPLIVGIPSKFSVRFLRDKVLLKTNYKANNYRVLWSTYEDLYKPLDEWEDFISEREYLLESLKVTKSKILVGYLVNVCSEVFVFDYEGIEVGKIPLPKYSSLAGISGRRDEEEFFYGVVSFVFPKITYQYDPSTSSYKEYRKTDNPINPDDYEVKQEWYISNDGTSVPMFIFHKKDLLRDGTNPTILYGYGGFNKTNTPVFMRNWIPWIERGGIFVVANIRGGGEFGDKWHKGGIKENKQNSFDDFISAGEYLISQKYTSKEHLGIVGGSNGGLLVSAVGVQRPDLFNAVCSKVPLTDMARFPKFGIAIRWVHEYGNPDIKEELERILKWSPYHNVKEGERYPDFFFNTAEKDTRVDPLHARKMAAILQGVNKENKVLVFTEIEAGHGPGKPVIKIVENQALTLSFFAMKLALFK</sequence>
<dbReference type="GO" id="GO:0004252">
    <property type="term" value="F:serine-type endopeptidase activity"/>
    <property type="evidence" value="ECO:0007669"/>
    <property type="project" value="UniProtKB-EC"/>
</dbReference>
<dbReference type="PRINTS" id="PR00862">
    <property type="entry name" value="PROLIGOPTASE"/>
</dbReference>
<feature type="domain" description="Peptidase S9A N-terminal" evidence="8">
    <location>
        <begin position="7"/>
        <end position="401"/>
    </location>
</feature>
<dbReference type="GO" id="GO:0070012">
    <property type="term" value="F:oligopeptidase activity"/>
    <property type="evidence" value="ECO:0007669"/>
    <property type="project" value="TreeGrafter"/>
</dbReference>
<evidence type="ECO:0000256" key="1">
    <source>
        <dbReference type="ARBA" id="ARBA00001070"/>
    </source>
</evidence>
<evidence type="ECO:0000313" key="10">
    <source>
        <dbReference type="Proteomes" id="UP000231143"/>
    </source>
</evidence>
<evidence type="ECO:0000256" key="4">
    <source>
        <dbReference type="ARBA" id="ARBA00022670"/>
    </source>
</evidence>
<dbReference type="InterPro" id="IPR029058">
    <property type="entry name" value="AB_hydrolase_fold"/>
</dbReference>
<evidence type="ECO:0000256" key="2">
    <source>
        <dbReference type="ARBA" id="ARBA00005228"/>
    </source>
</evidence>
<dbReference type="Proteomes" id="UP000231143">
    <property type="component" value="Unassembled WGS sequence"/>
</dbReference>
<dbReference type="Pfam" id="PF02897">
    <property type="entry name" value="Peptidase_S9_N"/>
    <property type="match status" value="1"/>
</dbReference>
<dbReference type="EMBL" id="PCTT01000020">
    <property type="protein sequence ID" value="PIP87186.1"/>
    <property type="molecule type" value="Genomic_DNA"/>
</dbReference>
<organism evidence="9 10">
    <name type="scientific">Candidatus Campbellbacteria bacterium CG22_combo_CG10-13_8_21_14_all_36_13</name>
    <dbReference type="NCBI Taxonomy" id="1974529"/>
    <lineage>
        <taxon>Bacteria</taxon>
        <taxon>Candidatus Campbelliibacteriota</taxon>
    </lineage>
</organism>
<reference evidence="9 10" key="1">
    <citation type="submission" date="2017-09" db="EMBL/GenBank/DDBJ databases">
        <title>Depth-based differentiation of microbial function through sediment-hosted aquifers and enrichment of novel symbionts in the deep terrestrial subsurface.</title>
        <authorList>
            <person name="Probst A.J."/>
            <person name="Ladd B."/>
            <person name="Jarett J.K."/>
            <person name="Geller-Mcgrath D.E."/>
            <person name="Sieber C.M."/>
            <person name="Emerson J.B."/>
            <person name="Anantharaman K."/>
            <person name="Thomas B.C."/>
            <person name="Malmstrom R."/>
            <person name="Stieglmeier M."/>
            <person name="Klingl A."/>
            <person name="Woyke T."/>
            <person name="Ryan C.M."/>
            <person name="Banfield J.F."/>
        </authorList>
    </citation>
    <scope>NUCLEOTIDE SEQUENCE [LARGE SCALE GENOMIC DNA]</scope>
    <source>
        <strain evidence="9">CG22_combo_CG10-13_8_21_14_all_36_13</strain>
    </source>
</reference>
<dbReference type="InterPro" id="IPR023302">
    <property type="entry name" value="Pept_S9A_N"/>
</dbReference>
<dbReference type="FunFam" id="3.40.50.1820:FF:000005">
    <property type="entry name" value="Prolyl endopeptidase"/>
    <property type="match status" value="1"/>
</dbReference>
<dbReference type="InterPro" id="IPR001375">
    <property type="entry name" value="Peptidase_S9_cat"/>
</dbReference>
<dbReference type="InterPro" id="IPR002470">
    <property type="entry name" value="Peptidase_S9A"/>
</dbReference>
<comment type="caution">
    <text evidence="9">The sequence shown here is derived from an EMBL/GenBank/DDBJ whole genome shotgun (WGS) entry which is preliminary data.</text>
</comment>
<dbReference type="Pfam" id="PF00326">
    <property type="entry name" value="Peptidase_S9"/>
    <property type="match status" value="1"/>
</dbReference>
<dbReference type="SUPFAM" id="SSF50993">
    <property type="entry name" value="Peptidase/esterase 'gauge' domain"/>
    <property type="match status" value="1"/>
</dbReference>
<dbReference type="InterPro" id="IPR051167">
    <property type="entry name" value="Prolyl_oligopep/macrocyclase"/>
</dbReference>
<dbReference type="Gene3D" id="3.40.50.1820">
    <property type="entry name" value="alpha/beta hydrolase"/>
    <property type="match status" value="1"/>
</dbReference>
<dbReference type="PANTHER" id="PTHR42881:SF2">
    <property type="entry name" value="PROLYL ENDOPEPTIDASE"/>
    <property type="match status" value="1"/>
</dbReference>
<keyword evidence="4" id="KW-0645">Protease</keyword>
<evidence type="ECO:0000256" key="6">
    <source>
        <dbReference type="ARBA" id="ARBA00022825"/>
    </source>
</evidence>
<dbReference type="PROSITE" id="PS00708">
    <property type="entry name" value="PRO_ENDOPEP_SER"/>
    <property type="match status" value="1"/>
</dbReference>
<feature type="domain" description="Peptidase S9 prolyl oligopeptidase catalytic" evidence="7">
    <location>
        <begin position="467"/>
        <end position="673"/>
    </location>
</feature>
<evidence type="ECO:0000259" key="7">
    <source>
        <dbReference type="Pfam" id="PF00326"/>
    </source>
</evidence>
<dbReference type="Gene3D" id="2.130.10.120">
    <property type="entry name" value="Prolyl oligopeptidase, N-terminal domain"/>
    <property type="match status" value="1"/>
</dbReference>
<evidence type="ECO:0000259" key="8">
    <source>
        <dbReference type="Pfam" id="PF02897"/>
    </source>
</evidence>
<dbReference type="InterPro" id="IPR002471">
    <property type="entry name" value="Pept_S9_AS"/>
</dbReference>
<evidence type="ECO:0000256" key="5">
    <source>
        <dbReference type="ARBA" id="ARBA00022801"/>
    </source>
</evidence>
<keyword evidence="5" id="KW-0378">Hydrolase</keyword>
<dbReference type="GO" id="GO:0006508">
    <property type="term" value="P:proteolysis"/>
    <property type="evidence" value="ECO:0007669"/>
    <property type="project" value="UniProtKB-KW"/>
</dbReference>
<gene>
    <name evidence="9" type="ORF">COW81_01620</name>
</gene>
<dbReference type="AlphaFoldDB" id="A0A2H0DYD4"/>
<dbReference type="PANTHER" id="PTHR42881">
    <property type="entry name" value="PROLYL ENDOPEPTIDASE"/>
    <property type="match status" value="1"/>
</dbReference>
<evidence type="ECO:0000313" key="9">
    <source>
        <dbReference type="EMBL" id="PIP87186.1"/>
    </source>
</evidence>
<protein>
    <recommendedName>
        <fullName evidence="3">prolyl oligopeptidase</fullName>
        <ecNumber evidence="3">3.4.21.26</ecNumber>
    </recommendedName>
</protein>
<dbReference type="EC" id="3.4.21.26" evidence="3"/>
<dbReference type="GO" id="GO:0005829">
    <property type="term" value="C:cytosol"/>
    <property type="evidence" value="ECO:0007669"/>
    <property type="project" value="TreeGrafter"/>
</dbReference>
<name>A0A2H0DYD4_9BACT</name>
<evidence type="ECO:0000256" key="3">
    <source>
        <dbReference type="ARBA" id="ARBA00011897"/>
    </source>
</evidence>